<keyword evidence="2" id="KW-0805">Transcription regulation</keyword>
<reference evidence="12" key="2">
    <citation type="submission" date="2021-06" db="EMBL/GenBank/DDBJ databases">
        <title>Interrogation of the integrated mobile genetic elements in gut-associated Bacteroides with a consensus prediction approach.</title>
        <authorList>
            <person name="Campbell D.E."/>
            <person name="Leigh J.R."/>
            <person name="Kim T."/>
            <person name="England W."/>
            <person name="Whitaker R.J."/>
            <person name="Degnan P.H."/>
        </authorList>
    </citation>
    <scope>NUCLEOTIDE SEQUENCE</scope>
    <source>
        <strain evidence="12">VPI-3443</strain>
    </source>
</reference>
<feature type="transmembrane region" description="Helical" evidence="6">
    <location>
        <begin position="780"/>
        <end position="801"/>
    </location>
</feature>
<name>A0A139JSJ2_BACT4</name>
<feature type="domain" description="Response regulatory" evidence="10">
    <location>
        <begin position="1131"/>
        <end position="1246"/>
    </location>
</feature>
<dbReference type="GO" id="GO:0000155">
    <property type="term" value="F:phosphorelay sensor kinase activity"/>
    <property type="evidence" value="ECO:0007669"/>
    <property type="project" value="InterPro"/>
</dbReference>
<keyword evidence="1 4" id="KW-0597">Phosphoprotein</keyword>
<keyword evidence="6" id="KW-0472">Membrane</keyword>
<dbReference type="InterPro" id="IPR036890">
    <property type="entry name" value="HATPase_C_sf"/>
</dbReference>
<dbReference type="PROSITE" id="PS50110">
    <property type="entry name" value="RESPONSE_REGULATORY"/>
    <property type="match status" value="1"/>
</dbReference>
<accession>A0A139JSJ2</accession>
<evidence type="ECO:0000313" key="13">
    <source>
        <dbReference type="Proteomes" id="UP000460317"/>
    </source>
</evidence>
<evidence type="ECO:0000256" key="2">
    <source>
        <dbReference type="ARBA" id="ARBA00023015"/>
    </source>
</evidence>
<evidence type="ECO:0000259" key="10">
    <source>
        <dbReference type="PROSITE" id="PS50110"/>
    </source>
</evidence>
<evidence type="ECO:0000313" key="11">
    <source>
        <dbReference type="EMBL" id="KAB4452803.1"/>
    </source>
</evidence>
<feature type="coiled-coil region" evidence="5">
    <location>
        <begin position="814"/>
        <end position="841"/>
    </location>
</feature>
<feature type="modified residue" description="4-aspartylphosphate" evidence="4">
    <location>
        <position position="1179"/>
    </location>
</feature>
<dbReference type="InterPro" id="IPR036097">
    <property type="entry name" value="HisK_dim/P_sf"/>
</dbReference>
<dbReference type="SUPFAM" id="SSF52172">
    <property type="entry name" value="CheY-like"/>
    <property type="match status" value="1"/>
</dbReference>
<dbReference type="RefSeq" id="WP_061474374.1">
    <property type="nucleotide sequence ID" value="NZ_CAXSTA010000006.1"/>
</dbReference>
<dbReference type="InterPro" id="IPR011006">
    <property type="entry name" value="CheY-like_superfamily"/>
</dbReference>
<dbReference type="SMART" id="SM00448">
    <property type="entry name" value="REC"/>
    <property type="match status" value="1"/>
</dbReference>
<evidence type="ECO:0000256" key="6">
    <source>
        <dbReference type="SAM" id="Phobius"/>
    </source>
</evidence>
<dbReference type="Gene3D" id="3.30.565.10">
    <property type="entry name" value="Histidine kinase-like ATPase, C-terminal domain"/>
    <property type="match status" value="1"/>
</dbReference>
<keyword evidence="6" id="KW-0812">Transmembrane</keyword>
<gene>
    <name evidence="11" type="ORF">GAN93_09245</name>
    <name evidence="12" type="ORF">KQP74_16650</name>
</gene>
<organism evidence="11 13">
    <name type="scientific">Bacteroides thetaiotaomicron</name>
    <dbReference type="NCBI Taxonomy" id="818"/>
    <lineage>
        <taxon>Bacteria</taxon>
        <taxon>Pseudomonadati</taxon>
        <taxon>Bacteroidota</taxon>
        <taxon>Bacteroidia</taxon>
        <taxon>Bacteroidales</taxon>
        <taxon>Bacteroidaceae</taxon>
        <taxon>Bacteroides</taxon>
    </lineage>
</organism>
<dbReference type="Pfam" id="PF12833">
    <property type="entry name" value="HTH_18"/>
    <property type="match status" value="1"/>
</dbReference>
<dbReference type="PANTHER" id="PTHR43547">
    <property type="entry name" value="TWO-COMPONENT HISTIDINE KINASE"/>
    <property type="match status" value="1"/>
</dbReference>
<dbReference type="SUPFAM" id="SSF63829">
    <property type="entry name" value="Calcium-dependent phosphotriesterase"/>
    <property type="match status" value="2"/>
</dbReference>
<dbReference type="GO" id="GO:0043565">
    <property type="term" value="F:sequence-specific DNA binding"/>
    <property type="evidence" value="ECO:0007669"/>
    <property type="project" value="InterPro"/>
</dbReference>
<dbReference type="PROSITE" id="PS01124">
    <property type="entry name" value="HTH_ARAC_FAMILY_2"/>
    <property type="match status" value="1"/>
</dbReference>
<dbReference type="InterPro" id="IPR013783">
    <property type="entry name" value="Ig-like_fold"/>
</dbReference>
<feature type="chain" id="PRO_5014530630" evidence="7">
    <location>
        <begin position="20"/>
        <end position="1385"/>
    </location>
</feature>
<dbReference type="GO" id="GO:0003700">
    <property type="term" value="F:DNA-binding transcription factor activity"/>
    <property type="evidence" value="ECO:0007669"/>
    <property type="project" value="InterPro"/>
</dbReference>
<dbReference type="EMBL" id="CP083685">
    <property type="protein sequence ID" value="UYU89571.1"/>
    <property type="molecule type" value="Genomic_DNA"/>
</dbReference>
<feature type="domain" description="HTH araC/xylS-type" evidence="8">
    <location>
        <begin position="1288"/>
        <end position="1385"/>
    </location>
</feature>
<protein>
    <submittedName>
        <fullName evidence="11">Response regulator</fullName>
    </submittedName>
</protein>
<evidence type="ECO:0000256" key="4">
    <source>
        <dbReference type="PROSITE-ProRule" id="PRU00169"/>
    </source>
</evidence>
<dbReference type="SMART" id="SM00342">
    <property type="entry name" value="HTH_ARAC"/>
    <property type="match status" value="1"/>
</dbReference>
<dbReference type="FunFam" id="1.10.10.60:FF:000284">
    <property type="entry name" value="Two-component system sensor histidine kinase/response regulator"/>
    <property type="match status" value="1"/>
</dbReference>
<dbReference type="InterPro" id="IPR001789">
    <property type="entry name" value="Sig_transdc_resp-reg_receiver"/>
</dbReference>
<dbReference type="PANTHER" id="PTHR43547:SF2">
    <property type="entry name" value="HYBRID SIGNAL TRANSDUCTION HISTIDINE KINASE C"/>
    <property type="match status" value="1"/>
</dbReference>
<dbReference type="SUPFAM" id="SSF46689">
    <property type="entry name" value="Homeodomain-like"/>
    <property type="match status" value="1"/>
</dbReference>
<dbReference type="Pfam" id="PF07494">
    <property type="entry name" value="Reg_prop"/>
    <property type="match status" value="2"/>
</dbReference>
<dbReference type="InterPro" id="IPR015943">
    <property type="entry name" value="WD40/YVTN_repeat-like_dom_sf"/>
</dbReference>
<dbReference type="PROSITE" id="PS50109">
    <property type="entry name" value="HIS_KIN"/>
    <property type="match status" value="1"/>
</dbReference>
<evidence type="ECO:0000259" key="8">
    <source>
        <dbReference type="PROSITE" id="PS01124"/>
    </source>
</evidence>
<reference evidence="11 13" key="1">
    <citation type="journal article" date="2019" name="Nat. Med.">
        <title>A library of human gut bacterial isolates paired with longitudinal multiomics data enables mechanistic microbiome research.</title>
        <authorList>
            <person name="Poyet M."/>
            <person name="Groussin M."/>
            <person name="Gibbons S.M."/>
            <person name="Avila-Pacheco J."/>
            <person name="Jiang X."/>
            <person name="Kearney S.M."/>
            <person name="Perrotta A.R."/>
            <person name="Berdy B."/>
            <person name="Zhao S."/>
            <person name="Lieberman T.D."/>
            <person name="Swanson P.K."/>
            <person name="Smith M."/>
            <person name="Roesemann S."/>
            <person name="Alexander J.E."/>
            <person name="Rich S.A."/>
            <person name="Livny J."/>
            <person name="Vlamakis H."/>
            <person name="Clish C."/>
            <person name="Bullock K."/>
            <person name="Deik A."/>
            <person name="Scott J."/>
            <person name="Pierce K.A."/>
            <person name="Xavier R.J."/>
            <person name="Alm E.J."/>
        </authorList>
    </citation>
    <scope>NUCLEOTIDE SEQUENCE [LARGE SCALE GENOMIC DNA]</scope>
    <source>
        <strain evidence="11 13">BIOML-A165</strain>
    </source>
</reference>
<dbReference type="Gene3D" id="2.60.40.10">
    <property type="entry name" value="Immunoglobulins"/>
    <property type="match status" value="1"/>
</dbReference>
<dbReference type="InterPro" id="IPR009057">
    <property type="entry name" value="Homeodomain-like_sf"/>
</dbReference>
<dbReference type="CDD" id="cd17574">
    <property type="entry name" value="REC_OmpR"/>
    <property type="match status" value="1"/>
</dbReference>
<keyword evidence="3" id="KW-0804">Transcription</keyword>
<dbReference type="EMBL" id="WCSB01000007">
    <property type="protein sequence ID" value="KAB4452803.1"/>
    <property type="molecule type" value="Genomic_DNA"/>
</dbReference>
<dbReference type="Gene3D" id="3.40.50.2300">
    <property type="match status" value="1"/>
</dbReference>
<dbReference type="Pfam" id="PF00072">
    <property type="entry name" value="Response_reg"/>
    <property type="match status" value="1"/>
</dbReference>
<keyword evidence="5" id="KW-0175">Coiled coil</keyword>
<evidence type="ECO:0000256" key="7">
    <source>
        <dbReference type="SAM" id="SignalP"/>
    </source>
</evidence>
<feature type="signal peptide" evidence="7">
    <location>
        <begin position="1"/>
        <end position="19"/>
    </location>
</feature>
<dbReference type="InterPro" id="IPR005467">
    <property type="entry name" value="His_kinase_dom"/>
</dbReference>
<evidence type="ECO:0000256" key="1">
    <source>
        <dbReference type="ARBA" id="ARBA00022553"/>
    </source>
</evidence>
<dbReference type="SUPFAM" id="SSF55874">
    <property type="entry name" value="ATPase domain of HSP90 chaperone/DNA topoisomerase II/histidine kinase"/>
    <property type="match status" value="1"/>
</dbReference>
<keyword evidence="7" id="KW-0732">Signal</keyword>
<dbReference type="SMART" id="SM00387">
    <property type="entry name" value="HATPase_c"/>
    <property type="match status" value="1"/>
</dbReference>
<feature type="domain" description="Histidine kinase" evidence="9">
    <location>
        <begin position="845"/>
        <end position="1060"/>
    </location>
</feature>
<sequence>MRKFFFLLLLLTVFLPSYSIDTHWDLEPQIIKNGVGNNTIYHVCYGSEGFMWFSTDKGISRYDGFRFRDYPLIMSVDSLSTPLHQAVKTLKEGSDGLFYASLYQGGITCFDKEMEKFLPVRFDRPLKLKEIQDFCWNDGSLYLATSHGLFESRPIRKKEGKEDFVYCILNPEPLIKGKITNLCTDGKTNLYFAVDREKVIHYDLVTKRTSVIREYDVVNRLFLRQGYLWICRLWNDIVCYDLKSHKERVVSLEGGDQPDFSNSYVTDMVMKDKQTFYLTTWDGLYKLHFENLNLCESPFTLTLLTQGERAFHSRIENKMTSLLWDNRQQILWVGTFGGGVVKFDISDSMYSRVRQNFKSRVDGMVEDAKGYIWLTVTDGGIMRSTTPSFSMDTHFEPWKKVSGLSGRYHIYKGKDGNIWLGNNLGEIISVNPLTEDVESFQLKNSEGGRMQAVVHCFCLDSWNRLWVGTSNGLVQVDPKTHGCKNIKLPGEIKNVFAITEDKEGNVWVGTDKGLKRIETNGDQIRVEGNYEKENGLEEAGVRTLYVNNYNQIYAAYLNVVIRIDGREKDKIESVYTLQSGLTDGHVSCMVDDHIGNTWAGNNVGVMTIRNGQEAFYSYLSVGNCSAVCRLNDGRLLWANSWGLIFFDPSATKGDSGKKHLMLTDVEVGGETVLAGEKRNGQMILAVSPEKQEKLVFASDNNDFHLFFSDLRYGLAQRKIAYRLLPADKEWKMIPLAEGLWFNGLAAGKYALQAKLVFPDGKEGEVIEIPLVVKGKWYQTIWAYIMYVLLLGGLSYFFYSYFRKKDQRKQIHRDREMILKENLNLEKLKQEQKKEIEAMRNRLLMLFVQELRTPLSLIIAPLKELQKDDAQTSQLSLQVAYRNSLRMVDACDQLLAVYGQGNMESKLEVAPYSVDKMIDSSLFGVRDLLKVYTIDFHCEKRIKKEMEFYVDKKKIEFVIHNLLTNAFTHTHYAGTVSLSVCEVVNDNMHYVCLIVEDDGKERVRTVEQLMSENEGSERDMSAAQMGFTIMQQMIEAHYGTITLESTEGKGTKVTVNLPADRDVFENNPNIQFIDPEELTEVAELEPESAETQKQDLAVEDAVVQQDQQLPLFAEALPAEEVASPVAGGVKKTILIVEDHKDIRLYLKVLFGNEYNLLMATNGQEGVDTAMKEMPDLIICDVMMPVKDGFECCREVKENPETCSIPFIMLTAKVEDDDIIHGLQLGADDYVLKPFTPGILKAKVSSLINGRQTLKQMYTKLFKLPGTDTIVVSEPEQAGEEVKTEDPFITAVIKIVEENICEADFSVKKLAAEMNMSQPTLYRKVKQSTDYTIIELIRGVRMRRAGVLLKTKQYAVQEVAEMVGYNDIPTFRKHFVDAFGTTPSTYE</sequence>
<dbReference type="Pfam" id="PF02518">
    <property type="entry name" value="HATPase_c"/>
    <property type="match status" value="1"/>
</dbReference>
<dbReference type="SUPFAM" id="SSF47384">
    <property type="entry name" value="Homodimeric domain of signal transducing histidine kinase"/>
    <property type="match status" value="1"/>
</dbReference>
<evidence type="ECO:0000259" key="9">
    <source>
        <dbReference type="PROSITE" id="PS50109"/>
    </source>
</evidence>
<dbReference type="InterPro" id="IPR018060">
    <property type="entry name" value="HTH_AraC"/>
</dbReference>
<dbReference type="InterPro" id="IPR003594">
    <property type="entry name" value="HATPase_dom"/>
</dbReference>
<dbReference type="Proteomes" id="UP001162960">
    <property type="component" value="Chromosome"/>
</dbReference>
<proteinExistence type="predicted"/>
<evidence type="ECO:0000256" key="5">
    <source>
        <dbReference type="SAM" id="Coils"/>
    </source>
</evidence>
<dbReference type="Gene3D" id="1.10.10.60">
    <property type="entry name" value="Homeodomain-like"/>
    <property type="match status" value="1"/>
</dbReference>
<dbReference type="InterPro" id="IPR011110">
    <property type="entry name" value="Reg_prop"/>
</dbReference>
<keyword evidence="6" id="KW-1133">Transmembrane helix</keyword>
<evidence type="ECO:0000313" key="12">
    <source>
        <dbReference type="EMBL" id="UYU89571.1"/>
    </source>
</evidence>
<evidence type="ECO:0000256" key="3">
    <source>
        <dbReference type="ARBA" id="ARBA00023163"/>
    </source>
</evidence>
<dbReference type="Proteomes" id="UP000460317">
    <property type="component" value="Unassembled WGS sequence"/>
</dbReference>
<dbReference type="Gene3D" id="2.130.10.10">
    <property type="entry name" value="YVTN repeat-like/Quinoprotein amine dehydrogenase"/>
    <property type="match status" value="2"/>
</dbReference>